<keyword evidence="3" id="KW-1185">Reference proteome</keyword>
<sequence length="93" mass="11270">MEFIYLEWFHNFPDEPIKIFSEIDKDRYETRKVEIFRDGTYGYAYLNIEFGKTGLGKIPFPENLDEINSDTQFKAIEITKQEFEEVWKKFVNQ</sequence>
<organism evidence="2 3">
    <name type="scientific">Bacillus spongiae</name>
    <dbReference type="NCBI Taxonomy" id="2683610"/>
    <lineage>
        <taxon>Bacteria</taxon>
        <taxon>Bacillati</taxon>
        <taxon>Bacillota</taxon>
        <taxon>Bacilli</taxon>
        <taxon>Bacillales</taxon>
        <taxon>Bacillaceae</taxon>
        <taxon>Bacillus</taxon>
    </lineage>
</organism>
<evidence type="ECO:0000313" key="3">
    <source>
        <dbReference type="Proteomes" id="UP001312865"/>
    </source>
</evidence>
<evidence type="ECO:0000259" key="1">
    <source>
        <dbReference type="Pfam" id="PF21812"/>
    </source>
</evidence>
<accession>A0ABU8HCQ7</accession>
<dbReference type="EMBL" id="JBBAXC010000005">
    <property type="protein sequence ID" value="MEI5906971.1"/>
    <property type="molecule type" value="Genomic_DNA"/>
</dbReference>
<dbReference type="RefSeq" id="WP_336586411.1">
    <property type="nucleotide sequence ID" value="NZ_JBBAXC010000005.1"/>
</dbReference>
<proteinExistence type="predicted"/>
<comment type="caution">
    <text evidence="2">The sequence shown here is derived from an EMBL/GenBank/DDBJ whole genome shotgun (WGS) entry which is preliminary data.</text>
</comment>
<reference evidence="2 3" key="1">
    <citation type="journal article" date="2018" name="J. Microbiol.">
        <title>Bacillus spongiae sp. nov., isolated from sponge of Jeju Island.</title>
        <authorList>
            <person name="Lee G.E."/>
            <person name="Im W.T."/>
            <person name="Park J.S."/>
        </authorList>
    </citation>
    <scope>NUCLEOTIDE SEQUENCE [LARGE SCALE GENOMIC DNA]</scope>
    <source>
        <strain evidence="2 3">135PIL107-10</strain>
    </source>
</reference>
<dbReference type="Proteomes" id="UP001312865">
    <property type="component" value="Unassembled WGS sequence"/>
</dbReference>
<gene>
    <name evidence="2" type="ORF">WAK64_07865</name>
</gene>
<feature type="domain" description="DUF6881" evidence="1">
    <location>
        <begin position="3"/>
        <end position="91"/>
    </location>
</feature>
<dbReference type="InterPro" id="IPR049248">
    <property type="entry name" value="DUF6881"/>
</dbReference>
<protein>
    <recommendedName>
        <fullName evidence="1">DUF6881 domain-containing protein</fullName>
    </recommendedName>
</protein>
<name>A0ABU8HCQ7_9BACI</name>
<evidence type="ECO:0000313" key="2">
    <source>
        <dbReference type="EMBL" id="MEI5906971.1"/>
    </source>
</evidence>
<dbReference type="Pfam" id="PF21812">
    <property type="entry name" value="DUF6881"/>
    <property type="match status" value="1"/>
</dbReference>